<dbReference type="GO" id="GO:0015109">
    <property type="term" value="F:chromate transmembrane transporter activity"/>
    <property type="evidence" value="ECO:0007669"/>
    <property type="project" value="InterPro"/>
</dbReference>
<feature type="transmembrane region" description="Helical" evidence="7">
    <location>
        <begin position="32"/>
        <end position="52"/>
    </location>
</feature>
<dbReference type="InterPro" id="IPR003370">
    <property type="entry name" value="Chromate_transpt"/>
</dbReference>
<evidence type="ECO:0000256" key="1">
    <source>
        <dbReference type="ARBA" id="ARBA00004651"/>
    </source>
</evidence>
<evidence type="ECO:0000313" key="8">
    <source>
        <dbReference type="EMBL" id="CRN89519.1"/>
    </source>
</evidence>
<accession>A0A9P1R1R0</accession>
<keyword evidence="4 7" id="KW-0812">Transmembrane</keyword>
<dbReference type="Proteomes" id="UP000045039">
    <property type="component" value="Unassembled WGS sequence"/>
</dbReference>
<evidence type="ECO:0000256" key="2">
    <source>
        <dbReference type="ARBA" id="ARBA00005262"/>
    </source>
</evidence>
<proteinExistence type="inferred from homology"/>
<dbReference type="GO" id="GO:0005886">
    <property type="term" value="C:plasma membrane"/>
    <property type="evidence" value="ECO:0007669"/>
    <property type="project" value="UniProtKB-SubCell"/>
</dbReference>
<dbReference type="AlphaFoldDB" id="A0A9P1R1R0"/>
<evidence type="ECO:0000256" key="5">
    <source>
        <dbReference type="ARBA" id="ARBA00022989"/>
    </source>
</evidence>
<comment type="caution">
    <text evidence="8">The sequence shown here is derived from an EMBL/GenBank/DDBJ whole genome shotgun (WGS) entry which is preliminary data.</text>
</comment>
<reference evidence="9" key="1">
    <citation type="submission" date="2015-06" db="EMBL/GenBank/DDBJ databases">
        <authorList>
            <person name="Radhakrishnan Rajesh"/>
            <person name="Underwood Anthony"/>
            <person name="Al-Shahib Ali"/>
        </authorList>
    </citation>
    <scope>NUCLEOTIDE SEQUENCE [LARGE SCALE GENOMIC DNA]</scope>
    <source>
        <strain evidence="9">P19_London_7_VIM_2_05_10</strain>
    </source>
</reference>
<keyword evidence="6 7" id="KW-0472">Membrane</keyword>
<keyword evidence="3" id="KW-1003">Cell membrane</keyword>
<comment type="subcellular location">
    <subcellularLocation>
        <location evidence="1">Cell membrane</location>
        <topology evidence="1">Multi-pass membrane protein</topology>
    </subcellularLocation>
</comment>
<evidence type="ECO:0000256" key="3">
    <source>
        <dbReference type="ARBA" id="ARBA00022475"/>
    </source>
</evidence>
<evidence type="ECO:0000313" key="9">
    <source>
        <dbReference type="Proteomes" id="UP000045039"/>
    </source>
</evidence>
<sequence>MTVGVFLPAFAFSLIFYDRLEAVVENKRLHAFLDGVAAGVVGLIGATTIDLAQVTAERVPSLTVGMSIFAAGLAFLYAWKNKLNVVVVILAAGLAGWLVFPNQG</sequence>
<evidence type="ECO:0000256" key="6">
    <source>
        <dbReference type="ARBA" id="ARBA00023136"/>
    </source>
</evidence>
<comment type="similarity">
    <text evidence="2">Belongs to the chromate ion transporter (CHR) (TC 2.A.51) family.</text>
</comment>
<feature type="transmembrane region" description="Helical" evidence="7">
    <location>
        <begin position="83"/>
        <end position="100"/>
    </location>
</feature>
<name>A0A9P1R1R0_PSEAI</name>
<keyword evidence="5 7" id="KW-1133">Transmembrane helix</keyword>
<dbReference type="Pfam" id="PF02417">
    <property type="entry name" value="Chromate_transp"/>
    <property type="match status" value="1"/>
</dbReference>
<evidence type="ECO:0000256" key="4">
    <source>
        <dbReference type="ARBA" id="ARBA00022692"/>
    </source>
</evidence>
<protein>
    <submittedName>
        <fullName evidence="8">Chromate transport protein</fullName>
    </submittedName>
</protein>
<dbReference type="EMBL" id="CVVU01000008">
    <property type="protein sequence ID" value="CRN89519.1"/>
    <property type="molecule type" value="Genomic_DNA"/>
</dbReference>
<organism evidence="8 9">
    <name type="scientific">Pseudomonas aeruginosa</name>
    <dbReference type="NCBI Taxonomy" id="287"/>
    <lineage>
        <taxon>Bacteria</taxon>
        <taxon>Pseudomonadati</taxon>
        <taxon>Pseudomonadota</taxon>
        <taxon>Gammaproteobacteria</taxon>
        <taxon>Pseudomonadales</taxon>
        <taxon>Pseudomonadaceae</taxon>
        <taxon>Pseudomonas</taxon>
    </lineage>
</organism>
<evidence type="ECO:0000256" key="7">
    <source>
        <dbReference type="SAM" id="Phobius"/>
    </source>
</evidence>
<feature type="transmembrane region" description="Helical" evidence="7">
    <location>
        <begin position="59"/>
        <end position="77"/>
    </location>
</feature>
<gene>
    <name evidence="8" type="primary">chrA</name>
    <name evidence="8" type="ORF">PAERUG_P19_London_7_VIM_2_05_10_00184</name>
</gene>